<dbReference type="OrthoDB" id="194468at2759"/>
<evidence type="ECO:0000259" key="2">
    <source>
        <dbReference type="Pfam" id="PF01979"/>
    </source>
</evidence>
<dbReference type="GeneID" id="25282134"/>
<proteinExistence type="predicted"/>
<comment type="caution">
    <text evidence="3">The sequence shown here is derived from an EMBL/GenBank/DDBJ whole genome shotgun (WGS) entry which is preliminary data.</text>
</comment>
<dbReference type="VEuPathDB" id="FungiDB:A1O9_07220"/>
<accession>A0A072PNB6</accession>
<organism evidence="3 4">
    <name type="scientific">Exophiala aquamarina CBS 119918</name>
    <dbReference type="NCBI Taxonomy" id="1182545"/>
    <lineage>
        <taxon>Eukaryota</taxon>
        <taxon>Fungi</taxon>
        <taxon>Dikarya</taxon>
        <taxon>Ascomycota</taxon>
        <taxon>Pezizomycotina</taxon>
        <taxon>Eurotiomycetes</taxon>
        <taxon>Chaetothyriomycetidae</taxon>
        <taxon>Chaetothyriales</taxon>
        <taxon>Herpotrichiellaceae</taxon>
        <taxon>Exophiala</taxon>
    </lineage>
</organism>
<dbReference type="PANTHER" id="PTHR43794">
    <property type="entry name" value="AMINOHYDROLASE SSNA-RELATED"/>
    <property type="match status" value="1"/>
</dbReference>
<dbReference type="SUPFAM" id="SSF51556">
    <property type="entry name" value="Metallo-dependent hydrolases"/>
    <property type="match status" value="1"/>
</dbReference>
<name>A0A072PNB6_9EURO</name>
<dbReference type="Gene3D" id="3.20.20.140">
    <property type="entry name" value="Metal-dependent hydrolases"/>
    <property type="match status" value="1"/>
</dbReference>
<evidence type="ECO:0000313" key="3">
    <source>
        <dbReference type="EMBL" id="KEF57030.1"/>
    </source>
</evidence>
<dbReference type="SUPFAM" id="SSF51338">
    <property type="entry name" value="Composite domain of metallo-dependent hydrolases"/>
    <property type="match status" value="1"/>
</dbReference>
<dbReference type="RefSeq" id="XP_013259620.1">
    <property type="nucleotide sequence ID" value="XM_013404166.1"/>
</dbReference>
<dbReference type="Proteomes" id="UP000027920">
    <property type="component" value="Unassembled WGS sequence"/>
</dbReference>
<keyword evidence="4" id="KW-1185">Reference proteome</keyword>
<dbReference type="InterPro" id="IPR006680">
    <property type="entry name" value="Amidohydro-rel"/>
</dbReference>
<feature type="domain" description="Amidohydrolase-related" evidence="2">
    <location>
        <begin position="59"/>
        <end position="422"/>
    </location>
</feature>
<dbReference type="HOGENOM" id="CLU_012358_11_3_1"/>
<gene>
    <name evidence="3" type="ORF">A1O9_07220</name>
</gene>
<dbReference type="PANTHER" id="PTHR43794:SF11">
    <property type="entry name" value="AMIDOHYDROLASE-RELATED DOMAIN-CONTAINING PROTEIN"/>
    <property type="match status" value="1"/>
</dbReference>
<dbReference type="InterPro" id="IPR050287">
    <property type="entry name" value="MTA/SAH_deaminase"/>
</dbReference>
<dbReference type="Pfam" id="PF01979">
    <property type="entry name" value="Amidohydro_1"/>
    <property type="match status" value="1"/>
</dbReference>
<dbReference type="AlphaFoldDB" id="A0A072PNB6"/>
<dbReference type="GO" id="GO:0016810">
    <property type="term" value="F:hydrolase activity, acting on carbon-nitrogen (but not peptide) bonds"/>
    <property type="evidence" value="ECO:0007669"/>
    <property type="project" value="InterPro"/>
</dbReference>
<evidence type="ECO:0000313" key="4">
    <source>
        <dbReference type="Proteomes" id="UP000027920"/>
    </source>
</evidence>
<dbReference type="InterPro" id="IPR032466">
    <property type="entry name" value="Metal_Hydrolase"/>
</dbReference>
<evidence type="ECO:0000256" key="1">
    <source>
        <dbReference type="ARBA" id="ARBA00022801"/>
    </source>
</evidence>
<dbReference type="InterPro" id="IPR011059">
    <property type="entry name" value="Metal-dep_hydrolase_composite"/>
</dbReference>
<dbReference type="STRING" id="1182545.A0A072PNB6"/>
<dbReference type="Gene3D" id="2.30.40.10">
    <property type="entry name" value="Urease, subunit C, domain 1"/>
    <property type="match status" value="1"/>
</dbReference>
<dbReference type="EMBL" id="AMGV01000005">
    <property type="protein sequence ID" value="KEF57030.1"/>
    <property type="molecule type" value="Genomic_DNA"/>
</dbReference>
<reference evidence="3 4" key="1">
    <citation type="submission" date="2013-03" db="EMBL/GenBank/DDBJ databases">
        <title>The Genome Sequence of Exophiala aquamarina CBS 119918.</title>
        <authorList>
            <consortium name="The Broad Institute Genomics Platform"/>
            <person name="Cuomo C."/>
            <person name="de Hoog S."/>
            <person name="Gorbushina A."/>
            <person name="Walker B."/>
            <person name="Young S.K."/>
            <person name="Zeng Q."/>
            <person name="Gargeya S."/>
            <person name="Fitzgerald M."/>
            <person name="Haas B."/>
            <person name="Abouelleil A."/>
            <person name="Allen A.W."/>
            <person name="Alvarado L."/>
            <person name="Arachchi H.M."/>
            <person name="Berlin A.M."/>
            <person name="Chapman S.B."/>
            <person name="Gainer-Dewar J."/>
            <person name="Goldberg J."/>
            <person name="Griggs A."/>
            <person name="Gujja S."/>
            <person name="Hansen M."/>
            <person name="Howarth C."/>
            <person name="Imamovic A."/>
            <person name="Ireland A."/>
            <person name="Larimer J."/>
            <person name="McCowan C."/>
            <person name="Murphy C."/>
            <person name="Pearson M."/>
            <person name="Poon T.W."/>
            <person name="Priest M."/>
            <person name="Roberts A."/>
            <person name="Saif S."/>
            <person name="Shea T."/>
            <person name="Sisk P."/>
            <person name="Sykes S."/>
            <person name="Wortman J."/>
            <person name="Nusbaum C."/>
            <person name="Birren B."/>
        </authorList>
    </citation>
    <scope>NUCLEOTIDE SEQUENCE [LARGE SCALE GENOMIC DNA]</scope>
    <source>
        <strain evidence="3 4">CBS 119918</strain>
    </source>
</reference>
<protein>
    <recommendedName>
        <fullName evidence="2">Amidohydrolase-related domain-containing protein</fullName>
    </recommendedName>
</protein>
<sequence length="498" mass="54256">MTHEDRILLRGGTVVIHEGDDTAKGIQADVLVSGNKIEKIATDIEPLPGTEVIDCSNKIVAPGFIDTHRHMYTIGLRGRHGDDLLEDYLVRGIFQAASFDAQEVFWGQLAGCLESINAGTTTVVDHSHLNYSEDHPRAAIAATASSGIRSVYGYCFNARVDSWSPFKTNPSFIAPWALDNLKRICQYAPFGNNRITLGVAFDGWFLPKDMIVGLFDEIKKLGIHYWTTHNSPPRAGAQSSVQKMEECGLLTQGAILSHANSLSDQDIELIKKRSAHVSSTPSLELQMGMGTPACFDAERHLESHSSLGIDCHNVTLASLPAEMRVALQSSRGTYNEKFIVRGLKPARVNKTVQEVYALGTVAGARAISMEDKLGSIAEGKLADIIVFDALTPNMVCGAQQDPITAIVMHSTPADVVLTMVDGIIRKKDGQLEPVHPEGDPDSIFPISSSPMRWREVADRLLETRGTLKAKVDRIDLVEAKQGALKAFGYDPSKIVDSV</sequence>
<keyword evidence="1" id="KW-0378">Hydrolase</keyword>